<reference evidence="14 15" key="1">
    <citation type="submission" date="2018-06" db="EMBL/GenBank/DDBJ databases">
        <title>Paenibacillus montanisoli sp. nov., isolated from mountain area soil.</title>
        <authorList>
            <person name="Wu M."/>
        </authorList>
    </citation>
    <scope>NUCLEOTIDE SEQUENCE [LARGE SCALE GENOMIC DNA]</scope>
    <source>
        <strain evidence="14 15">RA17</strain>
    </source>
</reference>
<comment type="catalytic activity">
    <reaction evidence="8 13">
        <text>L-arginine + H2O = urea + L-ornithine</text>
        <dbReference type="Rhea" id="RHEA:20569"/>
        <dbReference type="ChEBI" id="CHEBI:15377"/>
        <dbReference type="ChEBI" id="CHEBI:16199"/>
        <dbReference type="ChEBI" id="CHEBI:32682"/>
        <dbReference type="ChEBI" id="CHEBI:46911"/>
        <dbReference type="EC" id="3.5.3.1"/>
    </reaction>
</comment>
<dbReference type="PIRSF" id="PIRSF036979">
    <property type="entry name" value="Arginase"/>
    <property type="match status" value="1"/>
</dbReference>
<protein>
    <recommendedName>
        <fullName evidence="3 9">Arginase</fullName>
        <ecNumber evidence="2 9">3.5.3.1</ecNumber>
    </recommendedName>
</protein>
<organism evidence="14 15">
    <name type="scientific">Paenibacillus montanisoli</name>
    <dbReference type="NCBI Taxonomy" id="2081970"/>
    <lineage>
        <taxon>Bacteria</taxon>
        <taxon>Bacillati</taxon>
        <taxon>Bacillota</taxon>
        <taxon>Bacilli</taxon>
        <taxon>Bacillales</taxon>
        <taxon>Paenibacillaceae</taxon>
        <taxon>Paenibacillus</taxon>
    </lineage>
</organism>
<comment type="caution">
    <text evidence="14">The sequence shown here is derived from an EMBL/GenBank/DDBJ whole genome shotgun (WGS) entry which is preliminary data.</text>
</comment>
<evidence type="ECO:0000313" key="15">
    <source>
        <dbReference type="Proteomes" id="UP000249260"/>
    </source>
</evidence>
<keyword evidence="5 10" id="KW-0479">Metal-binding</keyword>
<dbReference type="NCBIfam" id="TIGR01229">
    <property type="entry name" value="rocF_arginase"/>
    <property type="match status" value="1"/>
</dbReference>
<feature type="binding site" evidence="10">
    <location>
        <position position="229"/>
    </location>
    <ligand>
        <name>Mn(2+)</name>
        <dbReference type="ChEBI" id="CHEBI:29035"/>
        <label>1</label>
    </ligand>
</feature>
<name>A0A328U8A7_9BACL</name>
<dbReference type="PRINTS" id="PR00116">
    <property type="entry name" value="ARGINASE"/>
</dbReference>
<feature type="binding site" evidence="10">
    <location>
        <position position="127"/>
    </location>
    <ligand>
        <name>Mn(2+)</name>
        <dbReference type="ChEBI" id="CHEBI:29035"/>
        <label>1</label>
    </ligand>
</feature>
<dbReference type="Gene3D" id="3.40.800.10">
    <property type="entry name" value="Ureohydrolase domain"/>
    <property type="match status" value="1"/>
</dbReference>
<comment type="cofactor">
    <cofactor evidence="10 13">
        <name>Mn(2+)</name>
        <dbReference type="ChEBI" id="CHEBI:29035"/>
    </cofactor>
    <text evidence="10 13">Binds 2 manganese ions per subunit.</text>
</comment>
<evidence type="ECO:0000256" key="12">
    <source>
        <dbReference type="RuleBase" id="RU003684"/>
    </source>
</evidence>
<feature type="binding site" evidence="10">
    <location>
        <position position="102"/>
    </location>
    <ligand>
        <name>Mn(2+)</name>
        <dbReference type="ChEBI" id="CHEBI:29035"/>
        <label>1</label>
    </ligand>
</feature>
<feature type="binding site" evidence="10">
    <location>
        <position position="129"/>
    </location>
    <ligand>
        <name>Mn(2+)</name>
        <dbReference type="ChEBI" id="CHEBI:29035"/>
        <label>1</label>
    </ligand>
</feature>
<dbReference type="InterPro" id="IPR006035">
    <property type="entry name" value="Ureohydrolase"/>
</dbReference>
<comment type="pathway">
    <text evidence="1">Nitrogen metabolism; urea cycle; L-ornithine and urea from L-arginine: step 1/1.</text>
</comment>
<dbReference type="FunFam" id="3.40.800.10:FF:000012">
    <property type="entry name" value="Arginase"/>
    <property type="match status" value="1"/>
</dbReference>
<evidence type="ECO:0000256" key="10">
    <source>
        <dbReference type="PIRSR" id="PIRSR036979-1"/>
    </source>
</evidence>
<dbReference type="GO" id="GO:0000050">
    <property type="term" value="P:urea cycle"/>
    <property type="evidence" value="ECO:0007669"/>
    <property type="project" value="UniProtKB-UniPathway"/>
</dbReference>
<dbReference type="InterPro" id="IPR023696">
    <property type="entry name" value="Ureohydrolase_dom_sf"/>
</dbReference>
<keyword evidence="7 10" id="KW-0464">Manganese</keyword>
<evidence type="ECO:0000256" key="13">
    <source>
        <dbReference type="RuleBase" id="RU361159"/>
    </source>
</evidence>
<dbReference type="Pfam" id="PF00491">
    <property type="entry name" value="Arginase"/>
    <property type="match status" value="1"/>
</dbReference>
<keyword evidence="6 12" id="KW-0378">Hydrolase</keyword>
<dbReference type="Proteomes" id="UP000249260">
    <property type="component" value="Unassembled WGS sequence"/>
</dbReference>
<dbReference type="GO" id="GO:0004053">
    <property type="term" value="F:arginase activity"/>
    <property type="evidence" value="ECO:0007669"/>
    <property type="project" value="UniProtKB-UniRule"/>
</dbReference>
<evidence type="ECO:0000256" key="8">
    <source>
        <dbReference type="ARBA" id="ARBA00047391"/>
    </source>
</evidence>
<dbReference type="SUPFAM" id="SSF52768">
    <property type="entry name" value="Arginase/deacetylase"/>
    <property type="match status" value="1"/>
</dbReference>
<dbReference type="GO" id="GO:0006525">
    <property type="term" value="P:arginine metabolic process"/>
    <property type="evidence" value="ECO:0007669"/>
    <property type="project" value="UniProtKB-KW"/>
</dbReference>
<evidence type="ECO:0000256" key="5">
    <source>
        <dbReference type="ARBA" id="ARBA00022723"/>
    </source>
</evidence>
<evidence type="ECO:0000313" key="14">
    <source>
        <dbReference type="EMBL" id="RAP76306.1"/>
    </source>
</evidence>
<dbReference type="InterPro" id="IPR020855">
    <property type="entry name" value="Ureohydrolase_Mn_BS"/>
</dbReference>
<feature type="binding site" evidence="10">
    <location>
        <position position="231"/>
    </location>
    <ligand>
        <name>Mn(2+)</name>
        <dbReference type="ChEBI" id="CHEBI:29035"/>
        <label>1</label>
    </ligand>
</feature>
<evidence type="ECO:0000256" key="4">
    <source>
        <dbReference type="ARBA" id="ARBA00022503"/>
    </source>
</evidence>
<dbReference type="AlphaFoldDB" id="A0A328U8A7"/>
<proteinExistence type="inferred from homology"/>
<evidence type="ECO:0000256" key="6">
    <source>
        <dbReference type="ARBA" id="ARBA00022801"/>
    </source>
</evidence>
<dbReference type="PROSITE" id="PS01053">
    <property type="entry name" value="ARGINASE_1"/>
    <property type="match status" value="1"/>
</dbReference>
<dbReference type="PROSITE" id="PS51409">
    <property type="entry name" value="ARGINASE_2"/>
    <property type="match status" value="1"/>
</dbReference>
<keyword evidence="15" id="KW-1185">Reference proteome</keyword>
<dbReference type="CDD" id="cd09989">
    <property type="entry name" value="Arginase"/>
    <property type="match status" value="1"/>
</dbReference>
<dbReference type="OrthoDB" id="9789727at2"/>
<feature type="binding site" evidence="10">
    <location>
        <position position="125"/>
    </location>
    <ligand>
        <name>Mn(2+)</name>
        <dbReference type="ChEBI" id="CHEBI:29035"/>
        <label>1</label>
    </ligand>
</feature>
<dbReference type="InterPro" id="IPR014033">
    <property type="entry name" value="Arginase"/>
</dbReference>
<dbReference type="UniPathway" id="UPA00158">
    <property type="reaction ID" value="UER00270"/>
</dbReference>
<dbReference type="PANTHER" id="PTHR43782">
    <property type="entry name" value="ARGINASE"/>
    <property type="match status" value="1"/>
</dbReference>
<evidence type="ECO:0000256" key="3">
    <source>
        <dbReference type="ARBA" id="ARBA00018123"/>
    </source>
</evidence>
<sequence length="302" mass="32503">MNNERQQVTVLPVPFHYGASKPGASGGPEAVLQAGLAEKLRHLNLPHSLFPWKEPAELATDRRSLERMRNWGRVLTMSEAVAEAVQSIMESEALPLTIGGDHSVSIGTIAGVTAHVQQLGVVWIDAHADLNTPQTSHTGNLHGMALAASLGLGDTRFTELLGRSPKLQPKRVVLVGVRELDEGEKKHIYETGVTCFTMHDIDRHGMGRVMEKAIAIASYGSEGVHVSFDIDSVDPGEAPGTGTPVRGGLNYREAHLAMEMLYDCGMVTSADIVEVNPLLDTNGRTARLAVELIGSLLGERIL</sequence>
<gene>
    <name evidence="14" type="primary">rocF</name>
    <name evidence="14" type="ORF">DL346_12970</name>
</gene>
<keyword evidence="4 13" id="KW-0056">Arginine metabolism</keyword>
<evidence type="ECO:0000256" key="9">
    <source>
        <dbReference type="NCBIfam" id="TIGR01229"/>
    </source>
</evidence>
<dbReference type="PANTHER" id="PTHR43782:SF3">
    <property type="entry name" value="ARGINASE"/>
    <property type="match status" value="1"/>
</dbReference>
<evidence type="ECO:0000256" key="2">
    <source>
        <dbReference type="ARBA" id="ARBA00012168"/>
    </source>
</evidence>
<dbReference type="EMBL" id="QLUW01000002">
    <property type="protein sequence ID" value="RAP76306.1"/>
    <property type="molecule type" value="Genomic_DNA"/>
</dbReference>
<evidence type="ECO:0000256" key="1">
    <source>
        <dbReference type="ARBA" id="ARBA00005098"/>
    </source>
</evidence>
<evidence type="ECO:0000256" key="7">
    <source>
        <dbReference type="ARBA" id="ARBA00023211"/>
    </source>
</evidence>
<dbReference type="GO" id="GO:0005737">
    <property type="term" value="C:cytoplasm"/>
    <property type="evidence" value="ECO:0007669"/>
    <property type="project" value="TreeGrafter"/>
</dbReference>
<dbReference type="EC" id="3.5.3.1" evidence="2 9"/>
<dbReference type="RefSeq" id="WP_112882527.1">
    <property type="nucleotide sequence ID" value="NZ_QLUW01000002.1"/>
</dbReference>
<dbReference type="GO" id="GO:0030145">
    <property type="term" value="F:manganese ion binding"/>
    <property type="evidence" value="ECO:0007669"/>
    <property type="project" value="TreeGrafter"/>
</dbReference>
<evidence type="ECO:0000256" key="11">
    <source>
        <dbReference type="PROSITE-ProRule" id="PRU00742"/>
    </source>
</evidence>
<accession>A0A328U8A7</accession>
<comment type="similarity">
    <text evidence="11 12">Belongs to the arginase family.</text>
</comment>